<dbReference type="InterPro" id="IPR005467">
    <property type="entry name" value="His_kinase_dom"/>
</dbReference>
<dbReference type="InterPro" id="IPR038424">
    <property type="entry name" value="H_kinase_PdtaS_GAF_sf"/>
</dbReference>
<evidence type="ECO:0000256" key="6">
    <source>
        <dbReference type="ARBA" id="ARBA00022777"/>
    </source>
</evidence>
<keyword evidence="4" id="KW-0808">Transferase</keyword>
<gene>
    <name evidence="10" type="ORF">FM114_08535</name>
</gene>
<dbReference type="GO" id="GO:0005524">
    <property type="term" value="F:ATP binding"/>
    <property type="evidence" value="ECO:0007669"/>
    <property type="project" value="UniProtKB-KW"/>
</dbReference>
<dbReference type="Pfam" id="PF12282">
    <property type="entry name" value="GAF_PdtaS"/>
    <property type="match status" value="1"/>
</dbReference>
<dbReference type="InterPro" id="IPR011495">
    <property type="entry name" value="Sig_transdc_His_kin_sub2_dim/P"/>
</dbReference>
<evidence type="ECO:0000256" key="5">
    <source>
        <dbReference type="ARBA" id="ARBA00022741"/>
    </source>
</evidence>
<evidence type="ECO:0000256" key="3">
    <source>
        <dbReference type="ARBA" id="ARBA00022553"/>
    </source>
</evidence>
<dbReference type="InterPro" id="IPR036890">
    <property type="entry name" value="HATPase_C_sf"/>
</dbReference>
<keyword evidence="6" id="KW-0418">Kinase</keyword>
<dbReference type="PROSITE" id="PS50109">
    <property type="entry name" value="HIS_KIN"/>
    <property type="match status" value="1"/>
</dbReference>
<dbReference type="AlphaFoldDB" id="A0A1R4JND6"/>
<keyword evidence="3" id="KW-0597">Phosphoprotein</keyword>
<dbReference type="RefSeq" id="WP_094764719.1">
    <property type="nucleotide sequence ID" value="NZ_FUKQ01000032.1"/>
</dbReference>
<evidence type="ECO:0000256" key="7">
    <source>
        <dbReference type="ARBA" id="ARBA00022840"/>
    </source>
</evidence>
<proteinExistence type="predicted"/>
<evidence type="ECO:0000256" key="8">
    <source>
        <dbReference type="ARBA" id="ARBA00023012"/>
    </source>
</evidence>
<reference evidence="10 11" key="1">
    <citation type="submission" date="2017-02" db="EMBL/GenBank/DDBJ databases">
        <authorList>
            <person name="Peterson S.W."/>
        </authorList>
    </citation>
    <scope>NUCLEOTIDE SEQUENCE [LARGE SCALE GENOMIC DNA]</scope>
    <source>
        <strain evidence="10 11">LSP_Lj1</strain>
    </source>
</reference>
<dbReference type="Gene3D" id="3.30.565.10">
    <property type="entry name" value="Histidine kinase-like ATPase, C-terminal domain"/>
    <property type="match status" value="1"/>
</dbReference>
<dbReference type="EMBL" id="FUKQ01000032">
    <property type="protein sequence ID" value="SJN33315.1"/>
    <property type="molecule type" value="Genomic_DNA"/>
</dbReference>
<dbReference type="SMART" id="SM00387">
    <property type="entry name" value="HATPase_c"/>
    <property type="match status" value="1"/>
</dbReference>
<evidence type="ECO:0000259" key="9">
    <source>
        <dbReference type="PROSITE" id="PS50109"/>
    </source>
</evidence>
<dbReference type="SUPFAM" id="SSF55874">
    <property type="entry name" value="ATPase domain of HSP90 chaperone/DNA topoisomerase II/histidine kinase"/>
    <property type="match status" value="1"/>
</dbReference>
<organism evidence="10 11">
    <name type="scientific">Luteococcus japonicus LSP_Lj1</name>
    <dbReference type="NCBI Taxonomy" id="1255658"/>
    <lineage>
        <taxon>Bacteria</taxon>
        <taxon>Bacillati</taxon>
        <taxon>Actinomycetota</taxon>
        <taxon>Actinomycetes</taxon>
        <taxon>Propionibacteriales</taxon>
        <taxon>Propionibacteriaceae</taxon>
        <taxon>Luteococcus</taxon>
    </lineage>
</organism>
<dbReference type="Gene3D" id="3.30.450.280">
    <property type="entry name" value="GAF domain"/>
    <property type="match status" value="1"/>
</dbReference>
<dbReference type="InterPro" id="IPR022066">
    <property type="entry name" value="PdtaS_GAF"/>
</dbReference>
<dbReference type="GO" id="GO:0004673">
    <property type="term" value="F:protein histidine kinase activity"/>
    <property type="evidence" value="ECO:0007669"/>
    <property type="project" value="UniProtKB-EC"/>
</dbReference>
<sequence length="491" mass="53448">MLSMAHVMTEHTDLSESDRQWLRGLVNEWHLFADVSFSDLILWVPDVDDNIFWAAAQIRPTTGPTALEDDVVGDDISYDAEHLVTAAYMCQEISETSDNQLSAGIPVDVWAIPVMRGGRCIAVVERHTNQMGVRAPGALEDCYLDTADILAQMLQHGAFPISPPSEHTFSPRVGDGLLSLDDCGVIRFASPNAVSAYRKLGHAGDLEGEEFRQLTQSLVEGLEDVGQSFGQDLSGRAARELEVSNSRASVRLRIIPLLSYDDRPPGILVLCRDTTQLRLQQRQLVTKDATIREIHHRVKNNLQTVAALLRLQSRRIQSEEAKGALKDAMSRVSAIAVVHEILSQAFDEAVAFDDVADRILRMVGDVSASSGKVHARREGSFGMIPADVATNLSLVVTELCQNAVEHGLESSSGDVTVRPVRTGDELVVDVLDAGLGILEDFDMRASHSLGLSIVRTLVEDLGGTFTLGNRDDGPGARARVVLPLAEHRGGN</sequence>
<dbReference type="PANTHER" id="PTHR41523">
    <property type="entry name" value="TWO-COMPONENT SYSTEM SENSOR PROTEIN"/>
    <property type="match status" value="1"/>
</dbReference>
<evidence type="ECO:0000313" key="11">
    <source>
        <dbReference type="Proteomes" id="UP000188342"/>
    </source>
</evidence>
<evidence type="ECO:0000256" key="1">
    <source>
        <dbReference type="ARBA" id="ARBA00000085"/>
    </source>
</evidence>
<dbReference type="EC" id="2.7.13.3" evidence="2"/>
<dbReference type="Proteomes" id="UP000188342">
    <property type="component" value="Unassembled WGS sequence"/>
</dbReference>
<protein>
    <recommendedName>
        <fullName evidence="2">histidine kinase</fullName>
        <ecNumber evidence="2">2.7.13.3</ecNumber>
    </recommendedName>
</protein>
<feature type="domain" description="Histidine kinase" evidence="9">
    <location>
        <begin position="293"/>
        <end position="486"/>
    </location>
</feature>
<keyword evidence="7" id="KW-0067">ATP-binding</keyword>
<dbReference type="GO" id="GO:0000160">
    <property type="term" value="P:phosphorelay signal transduction system"/>
    <property type="evidence" value="ECO:0007669"/>
    <property type="project" value="UniProtKB-KW"/>
</dbReference>
<keyword evidence="5" id="KW-0547">Nucleotide-binding</keyword>
<accession>A0A1R4JND6</accession>
<keyword evidence="11" id="KW-1185">Reference proteome</keyword>
<dbReference type="OrthoDB" id="9767435at2"/>
<dbReference type="InterPro" id="IPR003594">
    <property type="entry name" value="HATPase_dom"/>
</dbReference>
<dbReference type="Gene3D" id="3.30.450.20">
    <property type="entry name" value="PAS domain"/>
    <property type="match status" value="1"/>
</dbReference>
<evidence type="ECO:0000256" key="4">
    <source>
        <dbReference type="ARBA" id="ARBA00022679"/>
    </source>
</evidence>
<dbReference type="STRING" id="1255658.FM114_08535"/>
<evidence type="ECO:0000256" key="2">
    <source>
        <dbReference type="ARBA" id="ARBA00012438"/>
    </source>
</evidence>
<comment type="catalytic activity">
    <reaction evidence="1">
        <text>ATP + protein L-histidine = ADP + protein N-phospho-L-histidine.</text>
        <dbReference type="EC" id="2.7.13.3"/>
    </reaction>
</comment>
<dbReference type="PANTHER" id="PTHR41523:SF8">
    <property type="entry name" value="ETHYLENE RESPONSE SENSOR PROTEIN"/>
    <property type="match status" value="1"/>
</dbReference>
<name>A0A1R4JND6_9ACTN</name>
<dbReference type="InterPro" id="IPR004358">
    <property type="entry name" value="Sig_transdc_His_kin-like_C"/>
</dbReference>
<dbReference type="Pfam" id="PF07568">
    <property type="entry name" value="HisKA_2"/>
    <property type="match status" value="1"/>
</dbReference>
<keyword evidence="8" id="KW-0902">Two-component regulatory system</keyword>
<evidence type="ECO:0000313" key="10">
    <source>
        <dbReference type="EMBL" id="SJN33315.1"/>
    </source>
</evidence>
<dbReference type="Pfam" id="PF02518">
    <property type="entry name" value="HATPase_c"/>
    <property type="match status" value="1"/>
</dbReference>
<dbReference type="PRINTS" id="PR00344">
    <property type="entry name" value="BCTRLSENSOR"/>
</dbReference>